<gene>
    <name evidence="2" type="ORF">PENTCL1PPCAC_3636</name>
</gene>
<evidence type="ECO:0000313" key="3">
    <source>
        <dbReference type="Proteomes" id="UP001432027"/>
    </source>
</evidence>
<dbReference type="EMBL" id="BTSX01000001">
    <property type="protein sequence ID" value="GMS81461.1"/>
    <property type="molecule type" value="Genomic_DNA"/>
</dbReference>
<proteinExistence type="predicted"/>
<accession>A0AAV5SDL0</accession>
<reference evidence="2" key="1">
    <citation type="submission" date="2023-10" db="EMBL/GenBank/DDBJ databases">
        <title>Genome assembly of Pristionchus species.</title>
        <authorList>
            <person name="Yoshida K."/>
            <person name="Sommer R.J."/>
        </authorList>
    </citation>
    <scope>NUCLEOTIDE SEQUENCE</scope>
    <source>
        <strain evidence="2">RS0144</strain>
    </source>
</reference>
<keyword evidence="3" id="KW-1185">Reference proteome</keyword>
<feature type="compositionally biased region" description="Polar residues" evidence="1">
    <location>
        <begin position="13"/>
        <end position="25"/>
    </location>
</feature>
<feature type="non-terminal residue" evidence="2">
    <location>
        <position position="1"/>
    </location>
</feature>
<feature type="compositionally biased region" description="Polar residues" evidence="1">
    <location>
        <begin position="99"/>
        <end position="119"/>
    </location>
</feature>
<evidence type="ECO:0000313" key="2">
    <source>
        <dbReference type="EMBL" id="GMS81461.1"/>
    </source>
</evidence>
<dbReference type="AlphaFoldDB" id="A0AAV5SDL0"/>
<protein>
    <submittedName>
        <fullName evidence="2">Uncharacterized protein</fullName>
    </submittedName>
</protein>
<evidence type="ECO:0000256" key="1">
    <source>
        <dbReference type="SAM" id="MobiDB-lite"/>
    </source>
</evidence>
<feature type="non-terminal residue" evidence="2">
    <location>
        <position position="207"/>
    </location>
</feature>
<feature type="region of interest" description="Disordered" evidence="1">
    <location>
        <begin position="98"/>
        <end position="137"/>
    </location>
</feature>
<organism evidence="2 3">
    <name type="scientific">Pristionchus entomophagus</name>
    <dbReference type="NCBI Taxonomy" id="358040"/>
    <lineage>
        <taxon>Eukaryota</taxon>
        <taxon>Metazoa</taxon>
        <taxon>Ecdysozoa</taxon>
        <taxon>Nematoda</taxon>
        <taxon>Chromadorea</taxon>
        <taxon>Rhabditida</taxon>
        <taxon>Rhabditina</taxon>
        <taxon>Diplogasteromorpha</taxon>
        <taxon>Diplogasteroidea</taxon>
        <taxon>Neodiplogasteridae</taxon>
        <taxon>Pristionchus</taxon>
    </lineage>
</organism>
<feature type="region of interest" description="Disordered" evidence="1">
    <location>
        <begin position="1"/>
        <end position="25"/>
    </location>
</feature>
<comment type="caution">
    <text evidence="2">The sequence shown here is derived from an EMBL/GenBank/DDBJ whole genome shotgun (WGS) entry which is preliminary data.</text>
</comment>
<sequence length="207" mass="22486">ANPQATMGDHHSNQSFNGEDNLDNINPSFTELLGDSEYRVEEHTNDGTLGYHAVPDSTLPGTQWIEDGTIDPYGNYFPPPTSSHNLLGGYHSHGYPLSYESSQQLPPISTTLGSSSQPGPTYPAGMGGSHQPGDSTQRAPITTYIKKQTDQYGYLGGAESIVPSKPIASPSVESPSTPLIVNGIVLPKPRPYRKKHRRKKMRIPTIM</sequence>
<name>A0AAV5SDL0_9BILA</name>
<dbReference type="Proteomes" id="UP001432027">
    <property type="component" value="Unassembled WGS sequence"/>
</dbReference>